<dbReference type="EMBL" id="CP125942">
    <property type="protein sequence ID" value="XAO45822.1"/>
    <property type="molecule type" value="Genomic_DNA"/>
</dbReference>
<proteinExistence type="predicted"/>
<gene>
    <name evidence="1" type="ORF">QMQ05_16045</name>
</gene>
<dbReference type="RefSeq" id="WP_345471670.1">
    <property type="nucleotide sequence ID" value="NZ_CP125942.1"/>
</dbReference>
<dbReference type="KEGG" id="gey:QMQ05_16045"/>
<keyword evidence="2" id="KW-1185">Reference proteome</keyword>
<sequence>MKNLPCGRTIEDVLHKLDDAPDLHELECRWCHQERRRLKDQTATVLDQLRGEDRFADGADITSTVLAKISKLRPMQRTWEAASGDTGEIVRVPASEIISSIRQQFSRSQTAQLNYTEVKATDTKIPHVQWLVRCTVSMLTEATVQQIEREILEHVQRGLGAQLLIERLRVEITVEDVHGEILGYSEIGA</sequence>
<dbReference type="Proteomes" id="UP001486888">
    <property type="component" value="Chromosome"/>
</dbReference>
<evidence type="ECO:0000313" key="1">
    <source>
        <dbReference type="EMBL" id="XAO45822.1"/>
    </source>
</evidence>
<evidence type="ECO:0008006" key="3">
    <source>
        <dbReference type="Google" id="ProtNLM"/>
    </source>
</evidence>
<evidence type="ECO:0000313" key="2">
    <source>
        <dbReference type="Proteomes" id="UP001486888"/>
    </source>
</evidence>
<accession>A0AAU6WDB6</accession>
<reference evidence="1 2" key="1">
    <citation type="submission" date="2023-05" db="EMBL/GenBank/DDBJ databases">
        <title>Glutamicibacter sp. B1, complete genome.</title>
        <authorList>
            <person name="Long Y.H."/>
            <person name="Fang T."/>
            <person name="Li X.Y."/>
        </authorList>
    </citation>
    <scope>NUCLEOTIDE SEQUENCE [LARGE SCALE GENOMIC DNA]</scope>
    <source>
        <strain evidence="1 2">B1</strain>
    </source>
</reference>
<protein>
    <recommendedName>
        <fullName evidence="3">Asp23/Gls24 family envelope stress response protein</fullName>
    </recommendedName>
</protein>
<organism evidence="1 2">
    <name type="scientific">Glutamicibacter ectropisis</name>
    <dbReference type="NCBI Taxonomy" id="3046593"/>
    <lineage>
        <taxon>Bacteria</taxon>
        <taxon>Bacillati</taxon>
        <taxon>Actinomycetota</taxon>
        <taxon>Actinomycetes</taxon>
        <taxon>Micrococcales</taxon>
        <taxon>Micrococcaceae</taxon>
        <taxon>Glutamicibacter</taxon>
    </lineage>
</organism>
<name>A0AAU6WDB6_9MICC</name>
<dbReference type="AlphaFoldDB" id="A0AAU6WDB6"/>